<organism evidence="1">
    <name type="scientific">Hexamita inflata</name>
    <dbReference type="NCBI Taxonomy" id="28002"/>
    <lineage>
        <taxon>Eukaryota</taxon>
        <taxon>Metamonada</taxon>
        <taxon>Diplomonadida</taxon>
        <taxon>Hexamitidae</taxon>
        <taxon>Hexamitinae</taxon>
        <taxon>Hexamita</taxon>
    </lineage>
</organism>
<evidence type="ECO:0000313" key="1">
    <source>
        <dbReference type="EMBL" id="CAI9978295.1"/>
    </source>
</evidence>
<dbReference type="EMBL" id="CAXDID020000353">
    <property type="protein sequence ID" value="CAL6081550.1"/>
    <property type="molecule type" value="Genomic_DNA"/>
</dbReference>
<sequence length="130" mass="15795">MTEPTVPLHFQGGSISKVLCDFNSCLQLNERISKQMYFQKHHNFSHSPFYRSAGELWRNTRFNIPTHLQWQNQKKPSRNNQQDLFVFLRQSSHSQFLLLYKQYYYSDNICDVPKNMFQRENLFFQFNLFN</sequence>
<gene>
    <name evidence="2" type="ORF">HINF_LOCUS60397</name>
    <name evidence="1" type="ORF">HINF_LOCUS65940</name>
</gene>
<dbReference type="Proteomes" id="UP001642409">
    <property type="component" value="Unassembled WGS sequence"/>
</dbReference>
<reference evidence="2 3" key="2">
    <citation type="submission" date="2024-07" db="EMBL/GenBank/DDBJ databases">
        <authorList>
            <person name="Akdeniz Z."/>
        </authorList>
    </citation>
    <scope>NUCLEOTIDE SEQUENCE [LARGE SCALE GENOMIC DNA]</scope>
</reference>
<proteinExistence type="predicted"/>
<evidence type="ECO:0000313" key="3">
    <source>
        <dbReference type="Proteomes" id="UP001642409"/>
    </source>
</evidence>
<comment type="caution">
    <text evidence="1">The sequence shown here is derived from an EMBL/GenBank/DDBJ whole genome shotgun (WGS) entry which is preliminary data.</text>
</comment>
<accession>A0AA86UZE2</accession>
<protein>
    <submittedName>
        <fullName evidence="2">Hypothetical_protein</fullName>
    </submittedName>
</protein>
<keyword evidence="3" id="KW-1185">Reference proteome</keyword>
<dbReference type="AlphaFoldDB" id="A0AA86UZE2"/>
<evidence type="ECO:0000313" key="2">
    <source>
        <dbReference type="EMBL" id="CAL6081550.1"/>
    </source>
</evidence>
<name>A0AA86UZE2_9EUKA</name>
<reference evidence="1" key="1">
    <citation type="submission" date="2023-06" db="EMBL/GenBank/DDBJ databases">
        <authorList>
            <person name="Kurt Z."/>
        </authorList>
    </citation>
    <scope>NUCLEOTIDE SEQUENCE</scope>
</reference>
<dbReference type="EMBL" id="CATOUU010001184">
    <property type="protein sequence ID" value="CAI9978295.1"/>
    <property type="molecule type" value="Genomic_DNA"/>
</dbReference>